<reference evidence="4 5" key="1">
    <citation type="submission" date="2018-06" db="EMBL/GenBank/DDBJ databases">
        <title>Genomic Encyclopedia of Type Strains, Phase IV (KMG-IV): sequencing the most valuable type-strain genomes for metagenomic binning, comparative biology and taxonomic classification.</title>
        <authorList>
            <person name="Goeker M."/>
        </authorList>
    </citation>
    <scope>NUCLEOTIDE SEQUENCE [LARGE SCALE GENOMIC DNA]</scope>
    <source>
        <strain evidence="4 5">DSM 22112</strain>
    </source>
</reference>
<evidence type="ECO:0000259" key="3">
    <source>
        <dbReference type="Pfam" id="PF00437"/>
    </source>
</evidence>
<dbReference type="Proteomes" id="UP000253490">
    <property type="component" value="Unassembled WGS sequence"/>
</dbReference>
<dbReference type="Gene3D" id="3.40.50.300">
    <property type="entry name" value="P-loop containing nucleotide triphosphate hydrolases"/>
    <property type="match status" value="1"/>
</dbReference>
<comment type="similarity">
    <text evidence="1">Belongs to the GSP E family.</text>
</comment>
<dbReference type="RefSeq" id="WP_113920325.1">
    <property type="nucleotide sequence ID" value="NZ_QNRX01000006.1"/>
</dbReference>
<proteinExistence type="inferred from homology"/>
<dbReference type="Pfam" id="PF00437">
    <property type="entry name" value="T2SSE"/>
    <property type="match status" value="1"/>
</dbReference>
<dbReference type="PANTHER" id="PTHR30486">
    <property type="entry name" value="TWITCHING MOTILITY PROTEIN PILT"/>
    <property type="match status" value="1"/>
</dbReference>
<feature type="region of interest" description="Disordered" evidence="2">
    <location>
        <begin position="1"/>
        <end position="29"/>
    </location>
</feature>
<dbReference type="AlphaFoldDB" id="A0A366I8Y5"/>
<accession>A0A366I8Y5</accession>
<organism evidence="4 5">
    <name type="scientific">Alkalibaculum bacchi</name>
    <dbReference type="NCBI Taxonomy" id="645887"/>
    <lineage>
        <taxon>Bacteria</taxon>
        <taxon>Bacillati</taxon>
        <taxon>Bacillota</taxon>
        <taxon>Clostridia</taxon>
        <taxon>Eubacteriales</taxon>
        <taxon>Eubacteriaceae</taxon>
        <taxon>Alkalibaculum</taxon>
    </lineage>
</organism>
<dbReference type="InterPro" id="IPR027417">
    <property type="entry name" value="P-loop_NTPase"/>
</dbReference>
<comment type="caution">
    <text evidence="4">The sequence shown here is derived from an EMBL/GenBank/DDBJ whole genome shotgun (WGS) entry which is preliminary data.</text>
</comment>
<dbReference type="OrthoDB" id="9810761at2"/>
<keyword evidence="5" id="KW-1185">Reference proteome</keyword>
<dbReference type="InterPro" id="IPR001482">
    <property type="entry name" value="T2SS/T4SS_dom"/>
</dbReference>
<sequence>MAIGVFGKQNGFDGPEEKKTTTYPDGDISSKRKKELDQIANVALSRVIDNIIVNPQTATSSEKKVVQDQVMDTVNILLEETRKHLSLGDKQNIANSVMDEIFGYGPITTLLNDETVSEVMVNSIDSIYVERSGKLEKTPYSFRDQAHIMHTIDKIISPLGRRVDESSPMVDARLPDGSRVNIIIPPLALKGPTITIRKFSVDPLILEDLISFGTLSQEMATLLKACVRGRVNILVSGGTGSGKTTLLNILSGFIPSTERIVTIEDAAELQLQQDHVVTLEARPANMEGRGKVTTRDLVVNSLRMRPDRIIVGEVRSGEALDMLQAMNTGHDGSLTTVHANTPKDSLSRLETMVMMSGMELPSRAIKEQIASAINLIIQVARLNDGSRKVTKVTEITGMEGQTITTQDIYTFEQEGFDAYGNIVGRHVPTGIVPACMEKIRVTGESIPPSVFIERGNPQRRF</sequence>
<dbReference type="SUPFAM" id="SSF52540">
    <property type="entry name" value="P-loop containing nucleoside triphosphate hydrolases"/>
    <property type="match status" value="1"/>
</dbReference>
<dbReference type="CDD" id="cd01130">
    <property type="entry name" value="VirB11-like_ATPase"/>
    <property type="match status" value="1"/>
</dbReference>
<evidence type="ECO:0000313" key="4">
    <source>
        <dbReference type="EMBL" id="RBP65997.1"/>
    </source>
</evidence>
<evidence type="ECO:0000313" key="5">
    <source>
        <dbReference type="Proteomes" id="UP000253490"/>
    </source>
</evidence>
<dbReference type="GO" id="GO:0016887">
    <property type="term" value="F:ATP hydrolysis activity"/>
    <property type="evidence" value="ECO:0007669"/>
    <property type="project" value="InterPro"/>
</dbReference>
<dbReference type="PANTHER" id="PTHR30486:SF15">
    <property type="entry name" value="TYPE II_IV SECRETION SYSTEM ATPASE"/>
    <property type="match status" value="1"/>
</dbReference>
<dbReference type="EMBL" id="QNRX01000006">
    <property type="protein sequence ID" value="RBP65997.1"/>
    <property type="molecule type" value="Genomic_DNA"/>
</dbReference>
<gene>
    <name evidence="4" type="ORF">DES36_106108</name>
</gene>
<name>A0A366I8Y5_9FIRM</name>
<evidence type="ECO:0000256" key="2">
    <source>
        <dbReference type="SAM" id="MobiDB-lite"/>
    </source>
</evidence>
<dbReference type="InterPro" id="IPR050921">
    <property type="entry name" value="T4SS_GSP_E_ATPase"/>
</dbReference>
<evidence type="ECO:0000256" key="1">
    <source>
        <dbReference type="ARBA" id="ARBA00006611"/>
    </source>
</evidence>
<protein>
    <submittedName>
        <fullName evidence="4">Pilus assembly protein CpaF</fullName>
    </submittedName>
</protein>
<dbReference type="Gene3D" id="3.30.450.380">
    <property type="match status" value="1"/>
</dbReference>
<feature type="domain" description="Bacterial type II secretion system protein E" evidence="3">
    <location>
        <begin position="104"/>
        <end position="388"/>
    </location>
</feature>